<dbReference type="Proteomes" id="UP001162162">
    <property type="component" value="Unassembled WGS sequence"/>
</dbReference>
<keyword evidence="3" id="KW-1185">Reference proteome</keyword>
<accession>A0AAV8Y8N0</accession>
<feature type="compositionally biased region" description="Basic and acidic residues" evidence="1">
    <location>
        <begin position="42"/>
        <end position="55"/>
    </location>
</feature>
<name>A0AAV8Y8N0_9CUCU</name>
<feature type="compositionally biased region" description="Polar residues" evidence="1">
    <location>
        <begin position="56"/>
        <end position="65"/>
    </location>
</feature>
<sequence length="65" mass="7290">MKLNRQSQCPQSEKTSTISQQMLVQAPLGTQGKFAMGSSDDSDNKETQNGEERYTNSRPSYCRNT</sequence>
<evidence type="ECO:0000256" key="1">
    <source>
        <dbReference type="SAM" id="MobiDB-lite"/>
    </source>
</evidence>
<reference evidence="2" key="1">
    <citation type="journal article" date="2023" name="Insect Mol. Biol.">
        <title>Genome sequencing provides insights into the evolution of gene families encoding plant cell wall-degrading enzymes in longhorned beetles.</title>
        <authorList>
            <person name="Shin N.R."/>
            <person name="Okamura Y."/>
            <person name="Kirsch R."/>
            <person name="Pauchet Y."/>
        </authorList>
    </citation>
    <scope>NUCLEOTIDE SEQUENCE</scope>
    <source>
        <strain evidence="2">AMC_N1</strain>
    </source>
</reference>
<evidence type="ECO:0000313" key="3">
    <source>
        <dbReference type="Proteomes" id="UP001162162"/>
    </source>
</evidence>
<gene>
    <name evidence="2" type="ORF">NQ318_002498</name>
</gene>
<feature type="region of interest" description="Disordered" evidence="1">
    <location>
        <begin position="1"/>
        <end position="65"/>
    </location>
</feature>
<evidence type="ECO:0000313" key="2">
    <source>
        <dbReference type="EMBL" id="KAJ8947137.1"/>
    </source>
</evidence>
<dbReference type="EMBL" id="JAPWTK010000169">
    <property type="protein sequence ID" value="KAJ8947137.1"/>
    <property type="molecule type" value="Genomic_DNA"/>
</dbReference>
<feature type="compositionally biased region" description="Polar residues" evidence="1">
    <location>
        <begin position="1"/>
        <end position="23"/>
    </location>
</feature>
<protein>
    <submittedName>
        <fullName evidence="2">Uncharacterized protein</fullName>
    </submittedName>
</protein>
<proteinExistence type="predicted"/>
<dbReference type="AlphaFoldDB" id="A0AAV8Y8N0"/>
<organism evidence="2 3">
    <name type="scientific">Aromia moschata</name>
    <dbReference type="NCBI Taxonomy" id="1265417"/>
    <lineage>
        <taxon>Eukaryota</taxon>
        <taxon>Metazoa</taxon>
        <taxon>Ecdysozoa</taxon>
        <taxon>Arthropoda</taxon>
        <taxon>Hexapoda</taxon>
        <taxon>Insecta</taxon>
        <taxon>Pterygota</taxon>
        <taxon>Neoptera</taxon>
        <taxon>Endopterygota</taxon>
        <taxon>Coleoptera</taxon>
        <taxon>Polyphaga</taxon>
        <taxon>Cucujiformia</taxon>
        <taxon>Chrysomeloidea</taxon>
        <taxon>Cerambycidae</taxon>
        <taxon>Cerambycinae</taxon>
        <taxon>Callichromatini</taxon>
        <taxon>Aromia</taxon>
    </lineage>
</organism>
<comment type="caution">
    <text evidence="2">The sequence shown here is derived from an EMBL/GenBank/DDBJ whole genome shotgun (WGS) entry which is preliminary data.</text>
</comment>